<comment type="caution">
    <text evidence="11">The sequence shown here is derived from an EMBL/GenBank/DDBJ whole genome shotgun (WGS) entry which is preliminary data.</text>
</comment>
<dbReference type="GO" id="GO:0005737">
    <property type="term" value="C:cytoplasm"/>
    <property type="evidence" value="ECO:0007669"/>
    <property type="project" value="UniProtKB-SubCell"/>
</dbReference>
<dbReference type="GO" id="GO:0004125">
    <property type="term" value="F:L-seryl-tRNA(Sec) selenium transferase activity"/>
    <property type="evidence" value="ECO:0007669"/>
    <property type="project" value="UniProtKB-UniRule"/>
</dbReference>
<dbReference type="GO" id="GO:0001514">
    <property type="term" value="P:selenocysteine incorporation"/>
    <property type="evidence" value="ECO:0007669"/>
    <property type="project" value="UniProtKB-UniRule"/>
</dbReference>
<evidence type="ECO:0000256" key="4">
    <source>
        <dbReference type="ARBA" id="ARBA00022898"/>
    </source>
</evidence>
<dbReference type="PANTHER" id="PTHR32328">
    <property type="entry name" value="L-SERYL-TRNA(SEC) SELENIUM TRANSFERASE"/>
    <property type="match status" value="1"/>
</dbReference>
<dbReference type="Pfam" id="PF12390">
    <property type="entry name" value="Se-cys_synth_N"/>
    <property type="match status" value="1"/>
</dbReference>
<evidence type="ECO:0000256" key="1">
    <source>
        <dbReference type="ARBA" id="ARBA00001933"/>
    </source>
</evidence>
<dbReference type="InterPro" id="IPR015421">
    <property type="entry name" value="PyrdxlP-dep_Trfase_major"/>
</dbReference>
<evidence type="ECO:0000259" key="10">
    <source>
        <dbReference type="Pfam" id="PF12390"/>
    </source>
</evidence>
<dbReference type="HAMAP" id="MF_00423">
    <property type="entry name" value="SelA"/>
    <property type="match status" value="1"/>
</dbReference>
<evidence type="ECO:0000256" key="5">
    <source>
        <dbReference type="ARBA" id="ARBA00022917"/>
    </source>
</evidence>
<dbReference type="Gene3D" id="3.40.640.10">
    <property type="entry name" value="Type I PLP-dependent aspartate aminotransferase-like (Major domain)"/>
    <property type="match status" value="1"/>
</dbReference>
<dbReference type="HOGENOM" id="CLU_038142_1_0_0"/>
<dbReference type="SUPFAM" id="SSF53383">
    <property type="entry name" value="PLP-dependent transferases"/>
    <property type="match status" value="1"/>
</dbReference>
<dbReference type="STRING" id="765420.OSCT_3123"/>
<name>E1IIH2_9CHLR</name>
<comment type="subcellular location">
    <subcellularLocation>
        <location evidence="8">Cytoplasm</location>
    </subcellularLocation>
</comment>
<protein>
    <recommendedName>
        <fullName evidence="8">L-seryl-tRNA(Sec) selenium transferase</fullName>
        <ecNumber evidence="8">2.9.1.1</ecNumber>
    </recommendedName>
    <alternativeName>
        <fullName evidence="8">Selenocysteine synthase</fullName>
        <shortName evidence="8">Sec synthase</shortName>
    </alternativeName>
    <alternativeName>
        <fullName evidence="8">Selenocysteinyl-tRNA(Sec) synthase</fullName>
    </alternativeName>
</protein>
<keyword evidence="12" id="KW-1185">Reference proteome</keyword>
<accession>E1IIH2</accession>
<comment type="pathway">
    <text evidence="8">Aminoacyl-tRNA biosynthesis; selenocysteinyl-tRNA(Sec) biosynthesis; selenocysteinyl-tRNA(Sec) from L-seryl-tRNA(Sec) (bacterial route): step 1/1.</text>
</comment>
<keyword evidence="4 8" id="KW-0663">Pyridoxal phosphate</keyword>
<evidence type="ECO:0000313" key="11">
    <source>
        <dbReference type="EMBL" id="EFO79047.1"/>
    </source>
</evidence>
<evidence type="ECO:0000256" key="7">
    <source>
        <dbReference type="ARBA" id="ARBA00044507"/>
    </source>
</evidence>
<evidence type="ECO:0000256" key="6">
    <source>
        <dbReference type="ARBA" id="ARBA00023266"/>
    </source>
</evidence>
<dbReference type="GO" id="GO:0001717">
    <property type="term" value="P:conversion of seryl-tRNAsec to selenocys-tRNAsec"/>
    <property type="evidence" value="ECO:0007669"/>
    <property type="project" value="UniProtKB-UniRule"/>
</dbReference>
<keyword evidence="6 8" id="KW-0711">Selenium</keyword>
<evidence type="ECO:0000313" key="12">
    <source>
        <dbReference type="Proteomes" id="UP000054010"/>
    </source>
</evidence>
<dbReference type="eggNOG" id="COG1921">
    <property type="taxonomic scope" value="Bacteria"/>
</dbReference>
<evidence type="ECO:0000256" key="9">
    <source>
        <dbReference type="PIRSR" id="PIRSR618319-50"/>
    </source>
</evidence>
<keyword evidence="5 8" id="KW-0648">Protein biosynthesis</keyword>
<dbReference type="InterPro" id="IPR018319">
    <property type="entry name" value="SelA-like"/>
</dbReference>
<dbReference type="PANTHER" id="PTHR32328:SF0">
    <property type="entry name" value="L-SERYL-TRNA(SEC) SELENIUM TRANSFERASE"/>
    <property type="match status" value="1"/>
</dbReference>
<organism evidence="11 12">
    <name type="scientific">Oscillochloris trichoides DG-6</name>
    <dbReference type="NCBI Taxonomy" id="765420"/>
    <lineage>
        <taxon>Bacteria</taxon>
        <taxon>Bacillati</taxon>
        <taxon>Chloroflexota</taxon>
        <taxon>Chloroflexia</taxon>
        <taxon>Chloroflexales</taxon>
        <taxon>Chloroflexineae</taxon>
        <taxon>Oscillochloridaceae</taxon>
        <taxon>Oscillochloris</taxon>
    </lineage>
</organism>
<evidence type="ECO:0000256" key="3">
    <source>
        <dbReference type="ARBA" id="ARBA00022679"/>
    </source>
</evidence>
<dbReference type="InterPro" id="IPR015424">
    <property type="entry name" value="PyrdxlP-dep_Trfase"/>
</dbReference>
<comment type="function">
    <text evidence="8">Converts seryl-tRNA(Sec) to selenocysteinyl-tRNA(Sec) required for selenoprotein biosynthesis.</text>
</comment>
<feature type="modified residue" description="N6-(pyridoxal phosphate)lysine" evidence="8 9">
    <location>
        <position position="289"/>
    </location>
</feature>
<dbReference type="AlphaFoldDB" id="E1IIH2"/>
<dbReference type="OrthoDB" id="9787096at2"/>
<keyword evidence="2 8" id="KW-0963">Cytoplasm</keyword>
<dbReference type="Pfam" id="PF03841">
    <property type="entry name" value="SelA"/>
    <property type="match status" value="1"/>
</dbReference>
<evidence type="ECO:0000256" key="2">
    <source>
        <dbReference type="ARBA" id="ARBA00022490"/>
    </source>
</evidence>
<comment type="cofactor">
    <cofactor evidence="1 8 9">
        <name>pyridoxal 5'-phosphate</name>
        <dbReference type="ChEBI" id="CHEBI:597326"/>
    </cofactor>
</comment>
<evidence type="ECO:0000256" key="8">
    <source>
        <dbReference type="HAMAP-Rule" id="MF_00423"/>
    </source>
</evidence>
<dbReference type="Gene3D" id="3.90.1150.180">
    <property type="match status" value="1"/>
</dbReference>
<comment type="similarity">
    <text evidence="7 8">Belongs to the SelA family.</text>
</comment>
<reference evidence="11 12" key="1">
    <citation type="journal article" date="2011" name="J. Bacteriol.">
        <title>Draft genome sequence of the anoxygenic filamentous phototrophic bacterium Oscillochloris trichoides subsp. DG-6.</title>
        <authorList>
            <person name="Kuznetsov B.B."/>
            <person name="Ivanovsky R.N."/>
            <person name="Keppen O.I."/>
            <person name="Sukhacheva M.V."/>
            <person name="Bumazhkin B.K."/>
            <person name="Patutina E.O."/>
            <person name="Beletsky A.V."/>
            <person name="Mardanov A.V."/>
            <person name="Baslerov R.V."/>
            <person name="Panteleeva A.N."/>
            <person name="Kolganova T.V."/>
            <person name="Ravin N.V."/>
            <person name="Skryabin K.G."/>
        </authorList>
    </citation>
    <scope>NUCLEOTIDE SEQUENCE [LARGE SCALE GENOMIC DNA]</scope>
    <source>
        <strain evidence="11 12">DG-6</strain>
    </source>
</reference>
<dbReference type="Proteomes" id="UP000054010">
    <property type="component" value="Unassembled WGS sequence"/>
</dbReference>
<feature type="domain" description="L-seryl-tRNA selenium transferase N-terminal" evidence="10">
    <location>
        <begin position="4"/>
        <end position="41"/>
    </location>
</feature>
<comment type="catalytic activity">
    <reaction evidence="8">
        <text>L-seryl-tRNA(Sec) + selenophosphate + H(+) = L-selenocysteinyl-tRNA(Sec) + phosphate</text>
        <dbReference type="Rhea" id="RHEA:22728"/>
        <dbReference type="Rhea" id="RHEA-COMP:9742"/>
        <dbReference type="Rhea" id="RHEA-COMP:9743"/>
        <dbReference type="ChEBI" id="CHEBI:15378"/>
        <dbReference type="ChEBI" id="CHEBI:16144"/>
        <dbReference type="ChEBI" id="CHEBI:43474"/>
        <dbReference type="ChEBI" id="CHEBI:78533"/>
        <dbReference type="ChEBI" id="CHEBI:78573"/>
        <dbReference type="EC" id="2.9.1.1"/>
    </reaction>
</comment>
<dbReference type="EMBL" id="ADVR01000133">
    <property type="protein sequence ID" value="EFO79047.1"/>
    <property type="molecule type" value="Genomic_DNA"/>
</dbReference>
<sequence>MTNLRDIPSVDRLLTALAAAVPHLPHALLRTLAREEVDRLREQMRQDDRPAVALLDHLIQRVVARLDSDLRPTLRPVINASGVIIQTNLGRAPLSRAALEAMQRVGAGYSNLEYDLDAGSRGSRTVHLEALLCRITGAEAALAVNNNAAAIYLVLSALAVGREVIISRGQAVEIGGGFRIPDVLRQSGAQLVEVGTTNRTYMRDYAAAISERTALLLRVHTSNFRVVGFTHETSLAELATLSHERGLPLVDDLGSGTLLPTDAYGLFPEPTVQESVAAGADLITFSGDKLLGGPQAGLIVGRRSLVEQLKQHPLARALRVDKTTIAGMEATLLSYLHGRAIQEIPVWRMIATPLDELHRRAEALVAQLGSTVSRVACVSTVGGGSLPGATLPSVGLVLHGGDAALSRRLRLGEPALVARFYDGQLVCDLRTVLPEQDADLVQVIQAAL</sequence>
<keyword evidence="3 8" id="KW-0808">Transferase</keyword>
<dbReference type="InterPro" id="IPR004534">
    <property type="entry name" value="SelA_trans"/>
</dbReference>
<gene>
    <name evidence="8" type="primary">selA</name>
    <name evidence="11" type="ORF">OSCT_3123</name>
</gene>
<dbReference type="NCBIfam" id="TIGR00474">
    <property type="entry name" value="selA"/>
    <property type="match status" value="1"/>
</dbReference>
<dbReference type="UniPathway" id="UPA00906">
    <property type="reaction ID" value="UER00896"/>
</dbReference>
<dbReference type="InterPro" id="IPR025862">
    <property type="entry name" value="SelA_trans_N_dom"/>
</dbReference>
<proteinExistence type="inferred from homology"/>
<dbReference type="EC" id="2.9.1.1" evidence="8"/>